<sequence>MTTVIKATGLTREFRTGALPSKNAATRALADVSFTVNEGMVYGLLGRNGAGKTTLMSIITGQDRPTRGTIEVLGHAPFEHAPTSEAVSFIRDNQRYPDDFTLRFALKSAARFRPNWDAELAARLSDTFRLPSKTPIKKYSRGQLSALAIILGLAARTPLTLLDEPYLGLDATARQAFYDILLNEQLNHPRTFLISTHLVTEMENIFDHAIVIDRGRIALDSPVDDLSGTYTLVSGLGTRVAEFTRDAPVLQTRTVGALVSTLVAKSFSKSDIDSARADGLEVAPADLQSVVSALGATSEQPADQADA</sequence>
<keyword evidence="2 4" id="KW-0067">ATP-binding</keyword>
<dbReference type="GO" id="GO:0005524">
    <property type="term" value="F:ATP binding"/>
    <property type="evidence" value="ECO:0007669"/>
    <property type="project" value="UniProtKB-KW"/>
</dbReference>
<dbReference type="GO" id="GO:0016887">
    <property type="term" value="F:ATP hydrolysis activity"/>
    <property type="evidence" value="ECO:0007669"/>
    <property type="project" value="InterPro"/>
</dbReference>
<dbReference type="RefSeq" id="WP_142122023.1">
    <property type="nucleotide sequence ID" value="NZ_BAAASV010000002.1"/>
</dbReference>
<dbReference type="PANTHER" id="PTHR43158">
    <property type="entry name" value="SKFA PEPTIDE EXPORT ATP-BINDING PROTEIN SKFE"/>
    <property type="match status" value="1"/>
</dbReference>
<dbReference type="OrthoDB" id="9804819at2"/>
<accession>A0A542ZAX1</accession>
<dbReference type="PROSITE" id="PS50893">
    <property type="entry name" value="ABC_TRANSPORTER_2"/>
    <property type="match status" value="1"/>
</dbReference>
<dbReference type="CDD" id="cd03230">
    <property type="entry name" value="ABC_DR_subfamily_A"/>
    <property type="match status" value="1"/>
</dbReference>
<dbReference type="InterPro" id="IPR027417">
    <property type="entry name" value="P-loop_NTPase"/>
</dbReference>
<dbReference type="AlphaFoldDB" id="A0A542ZAX1"/>
<evidence type="ECO:0000256" key="2">
    <source>
        <dbReference type="ARBA" id="ARBA00022840"/>
    </source>
</evidence>
<gene>
    <name evidence="4" type="ORF">FB461_2232</name>
</gene>
<keyword evidence="5" id="KW-1185">Reference proteome</keyword>
<keyword evidence="1" id="KW-0547">Nucleotide-binding</keyword>
<dbReference type="SUPFAM" id="SSF52540">
    <property type="entry name" value="P-loop containing nucleoside triphosphate hydrolases"/>
    <property type="match status" value="1"/>
</dbReference>
<dbReference type="Pfam" id="PF00005">
    <property type="entry name" value="ABC_tran"/>
    <property type="match status" value="1"/>
</dbReference>
<dbReference type="EMBL" id="VFOS01000004">
    <property type="protein sequence ID" value="TQL57493.1"/>
    <property type="molecule type" value="Genomic_DNA"/>
</dbReference>
<protein>
    <submittedName>
        <fullName evidence="4">ABC-2 type transport system ATP-binding protein</fullName>
    </submittedName>
</protein>
<evidence type="ECO:0000313" key="4">
    <source>
        <dbReference type="EMBL" id="TQL57493.1"/>
    </source>
</evidence>
<organism evidence="4 5">
    <name type="scientific">Rarobacter faecitabidus</name>
    <dbReference type="NCBI Taxonomy" id="13243"/>
    <lineage>
        <taxon>Bacteria</taxon>
        <taxon>Bacillati</taxon>
        <taxon>Actinomycetota</taxon>
        <taxon>Actinomycetes</taxon>
        <taxon>Micrococcales</taxon>
        <taxon>Rarobacteraceae</taxon>
        <taxon>Rarobacter</taxon>
    </lineage>
</organism>
<name>A0A542ZAX1_RARFA</name>
<dbReference type="Gene3D" id="3.40.50.300">
    <property type="entry name" value="P-loop containing nucleotide triphosphate hydrolases"/>
    <property type="match status" value="1"/>
</dbReference>
<dbReference type="InterPro" id="IPR003439">
    <property type="entry name" value="ABC_transporter-like_ATP-bd"/>
</dbReference>
<dbReference type="InterPro" id="IPR003593">
    <property type="entry name" value="AAA+_ATPase"/>
</dbReference>
<reference evidence="4 5" key="1">
    <citation type="submission" date="2019-06" db="EMBL/GenBank/DDBJ databases">
        <title>Sequencing the genomes of 1000 actinobacteria strains.</title>
        <authorList>
            <person name="Klenk H.-P."/>
        </authorList>
    </citation>
    <scope>NUCLEOTIDE SEQUENCE [LARGE SCALE GENOMIC DNA]</scope>
    <source>
        <strain evidence="4 5">DSM 4813</strain>
    </source>
</reference>
<proteinExistence type="predicted"/>
<evidence type="ECO:0000259" key="3">
    <source>
        <dbReference type="PROSITE" id="PS50893"/>
    </source>
</evidence>
<dbReference type="PANTHER" id="PTHR43158:SF5">
    <property type="entry name" value="ABC TRANSPORTER, ATP-BINDING PROTEIN"/>
    <property type="match status" value="1"/>
</dbReference>
<feature type="domain" description="ABC transporter" evidence="3">
    <location>
        <begin position="5"/>
        <end position="239"/>
    </location>
</feature>
<dbReference type="SMART" id="SM00382">
    <property type="entry name" value="AAA"/>
    <property type="match status" value="1"/>
</dbReference>
<dbReference type="Proteomes" id="UP000315389">
    <property type="component" value="Unassembled WGS sequence"/>
</dbReference>
<comment type="caution">
    <text evidence="4">The sequence shown here is derived from an EMBL/GenBank/DDBJ whole genome shotgun (WGS) entry which is preliminary data.</text>
</comment>
<evidence type="ECO:0000313" key="5">
    <source>
        <dbReference type="Proteomes" id="UP000315389"/>
    </source>
</evidence>
<evidence type="ECO:0000256" key="1">
    <source>
        <dbReference type="ARBA" id="ARBA00022741"/>
    </source>
</evidence>